<evidence type="ECO:0000313" key="2">
    <source>
        <dbReference type="Proteomes" id="UP001519460"/>
    </source>
</evidence>
<name>A0ABD0KIL2_9CAEN</name>
<evidence type="ECO:0000313" key="1">
    <source>
        <dbReference type="EMBL" id="KAK7486787.1"/>
    </source>
</evidence>
<dbReference type="EMBL" id="JACVVK020000173">
    <property type="protein sequence ID" value="KAK7486787.1"/>
    <property type="molecule type" value="Genomic_DNA"/>
</dbReference>
<organism evidence="1 2">
    <name type="scientific">Batillaria attramentaria</name>
    <dbReference type="NCBI Taxonomy" id="370345"/>
    <lineage>
        <taxon>Eukaryota</taxon>
        <taxon>Metazoa</taxon>
        <taxon>Spiralia</taxon>
        <taxon>Lophotrochozoa</taxon>
        <taxon>Mollusca</taxon>
        <taxon>Gastropoda</taxon>
        <taxon>Caenogastropoda</taxon>
        <taxon>Sorbeoconcha</taxon>
        <taxon>Cerithioidea</taxon>
        <taxon>Batillariidae</taxon>
        <taxon>Batillaria</taxon>
    </lineage>
</organism>
<gene>
    <name evidence="1" type="ORF">BaRGS_00021934</name>
</gene>
<protein>
    <submittedName>
        <fullName evidence="1">Uncharacterized protein</fullName>
    </submittedName>
</protein>
<keyword evidence="2" id="KW-1185">Reference proteome</keyword>
<sequence>MSIEEGVVNHKLSATLWAHQIAKFAATVCKSISRHRPRRRPLRRRSVSGAGNCVPSTHLIMQMARARTSTERHFHVDLCKRRSISPLAPDDWKGSRAEVA</sequence>
<accession>A0ABD0KIL2</accession>
<dbReference type="Proteomes" id="UP001519460">
    <property type="component" value="Unassembled WGS sequence"/>
</dbReference>
<dbReference type="AlphaFoldDB" id="A0ABD0KIL2"/>
<reference evidence="1 2" key="1">
    <citation type="journal article" date="2023" name="Sci. Data">
        <title>Genome assembly of the Korean intertidal mud-creeper Batillaria attramentaria.</title>
        <authorList>
            <person name="Patra A.K."/>
            <person name="Ho P.T."/>
            <person name="Jun S."/>
            <person name="Lee S.J."/>
            <person name="Kim Y."/>
            <person name="Won Y.J."/>
        </authorList>
    </citation>
    <scope>NUCLEOTIDE SEQUENCE [LARGE SCALE GENOMIC DNA]</scope>
    <source>
        <strain evidence="1">Wonlab-2016</strain>
    </source>
</reference>
<proteinExistence type="predicted"/>
<comment type="caution">
    <text evidence="1">The sequence shown here is derived from an EMBL/GenBank/DDBJ whole genome shotgun (WGS) entry which is preliminary data.</text>
</comment>